<reference evidence="2" key="1">
    <citation type="journal article" date="2019" name="Int. J. Syst. Evol. Microbiol.">
        <title>The Global Catalogue of Microorganisms (GCM) 10K type strain sequencing project: providing services to taxonomists for standard genome sequencing and annotation.</title>
        <authorList>
            <consortium name="The Broad Institute Genomics Platform"/>
            <consortium name="The Broad Institute Genome Sequencing Center for Infectious Disease"/>
            <person name="Wu L."/>
            <person name="Ma J."/>
        </authorList>
    </citation>
    <scope>NUCLEOTIDE SEQUENCE [LARGE SCALE GENOMIC DNA]</scope>
    <source>
        <strain evidence="2">JCM 15443</strain>
    </source>
</reference>
<gene>
    <name evidence="1" type="ORF">GCM10010841_23390</name>
</gene>
<keyword evidence="2" id="KW-1185">Reference proteome</keyword>
<dbReference type="EMBL" id="BMOM01000019">
    <property type="protein sequence ID" value="GGM14094.1"/>
    <property type="molecule type" value="Genomic_DNA"/>
</dbReference>
<organism evidence="1 2">
    <name type="scientific">Deinococcus aerophilus</name>
    <dbReference type="NCBI Taxonomy" id="522488"/>
    <lineage>
        <taxon>Bacteria</taxon>
        <taxon>Thermotogati</taxon>
        <taxon>Deinococcota</taxon>
        <taxon>Deinococci</taxon>
        <taxon>Deinococcales</taxon>
        <taxon>Deinococcaceae</taxon>
        <taxon>Deinococcus</taxon>
    </lineage>
</organism>
<sequence length="102" mass="10830">MPVTRSEAPQSLHLPRLAQATPGEWVRLPGGHVQIVALAGTLTGPAVTGWLICLGGEVIVDLPLNNFVRLRSGEGHRVRTDEAWTAFGTREGSVLLLTPDAG</sequence>
<proteinExistence type="predicted"/>
<accession>A0ABQ2GUM8</accession>
<evidence type="ECO:0000313" key="1">
    <source>
        <dbReference type="EMBL" id="GGM14094.1"/>
    </source>
</evidence>
<name>A0ABQ2GUM8_9DEIO</name>
<dbReference type="Proteomes" id="UP000661918">
    <property type="component" value="Unassembled WGS sequence"/>
</dbReference>
<evidence type="ECO:0000313" key="2">
    <source>
        <dbReference type="Proteomes" id="UP000661918"/>
    </source>
</evidence>
<comment type="caution">
    <text evidence="1">The sequence shown here is derived from an EMBL/GenBank/DDBJ whole genome shotgun (WGS) entry which is preliminary data.</text>
</comment>
<dbReference type="RefSeq" id="WP_188904539.1">
    <property type="nucleotide sequence ID" value="NZ_BMOM01000019.1"/>
</dbReference>
<protein>
    <submittedName>
        <fullName evidence="1">Uncharacterized protein</fullName>
    </submittedName>
</protein>